<dbReference type="InterPro" id="IPR038020">
    <property type="entry name" value="MbtH-like_sf"/>
</dbReference>
<dbReference type="Proteomes" id="UP000215134">
    <property type="component" value="Chromosome 1"/>
</dbReference>
<proteinExistence type="predicted"/>
<accession>A0A240BSF7</accession>
<dbReference type="Pfam" id="PF03621">
    <property type="entry name" value="MbtH"/>
    <property type="match status" value="1"/>
</dbReference>
<name>A0A240BSF7_SERFI</name>
<dbReference type="EMBL" id="LT906479">
    <property type="protein sequence ID" value="SNV98781.1"/>
    <property type="molecule type" value="Genomic_DNA"/>
</dbReference>
<evidence type="ECO:0000313" key="2">
    <source>
        <dbReference type="EMBL" id="SNV98781.1"/>
    </source>
</evidence>
<dbReference type="KEGG" id="sfj:SAMEA4384070_1828"/>
<gene>
    <name evidence="2" type="primary">mbtH_2</name>
    <name evidence="2" type="ORF">SAMEA4384070_01828</name>
</gene>
<dbReference type="Gene3D" id="3.90.820.10">
    <property type="entry name" value="Structural Genomics, Unknown Function 30-nov-00 1gh9 Mol_id"/>
    <property type="match status" value="1"/>
</dbReference>
<dbReference type="PANTHER" id="PTHR38444:SF1">
    <property type="entry name" value="ENTEROBACTIN BIOSYNTHESIS PROTEIN YBDZ"/>
    <property type="match status" value="1"/>
</dbReference>
<dbReference type="OrthoDB" id="7584480at2"/>
<organism evidence="2 3">
    <name type="scientific">Serratia ficaria</name>
    <dbReference type="NCBI Taxonomy" id="61651"/>
    <lineage>
        <taxon>Bacteria</taxon>
        <taxon>Pseudomonadati</taxon>
        <taxon>Pseudomonadota</taxon>
        <taxon>Gammaproteobacteria</taxon>
        <taxon>Enterobacterales</taxon>
        <taxon>Yersiniaceae</taxon>
        <taxon>Serratia</taxon>
    </lineage>
</organism>
<dbReference type="STRING" id="1411141.GCA_001590885_03087"/>
<dbReference type="AlphaFoldDB" id="A0A240BSF7"/>
<dbReference type="SUPFAM" id="SSF160582">
    <property type="entry name" value="MbtH-like"/>
    <property type="match status" value="1"/>
</dbReference>
<reference evidence="2 3" key="1">
    <citation type="submission" date="2017-06" db="EMBL/GenBank/DDBJ databases">
        <authorList>
            <consortium name="Pathogen Informatics"/>
        </authorList>
    </citation>
    <scope>NUCLEOTIDE SEQUENCE [LARGE SCALE GENOMIC DNA]</scope>
    <source>
        <strain evidence="2 3">NCTC12148</strain>
    </source>
</reference>
<keyword evidence="3" id="KW-1185">Reference proteome</keyword>
<feature type="domain" description="MbtH-like" evidence="1">
    <location>
        <begin position="4"/>
        <end position="54"/>
    </location>
</feature>
<dbReference type="InterPro" id="IPR005153">
    <property type="entry name" value="MbtH-like_dom"/>
</dbReference>
<dbReference type="GO" id="GO:0005829">
    <property type="term" value="C:cytosol"/>
    <property type="evidence" value="ECO:0007669"/>
    <property type="project" value="TreeGrafter"/>
</dbReference>
<protein>
    <submittedName>
        <fullName evidence="2">Uncharacterized protein conserved in bacteria</fullName>
    </submittedName>
</protein>
<evidence type="ECO:0000259" key="1">
    <source>
        <dbReference type="SMART" id="SM00923"/>
    </source>
</evidence>
<dbReference type="SMART" id="SM00923">
    <property type="entry name" value="MbtH"/>
    <property type="match status" value="1"/>
</dbReference>
<sequence>MQANPFDDENHPFYVLVNDEAQYSLWPAFAALPAGWRAVFGPEARPACVGYIEAHWQDMRPLRLQNAGR</sequence>
<dbReference type="PANTHER" id="PTHR38444">
    <property type="entry name" value="ENTEROBACTIN BIOSYNTHESIS PROTEIN YBDZ"/>
    <property type="match status" value="1"/>
</dbReference>
<dbReference type="InterPro" id="IPR037407">
    <property type="entry name" value="MLP_fam"/>
</dbReference>
<dbReference type="GO" id="GO:0019290">
    <property type="term" value="P:siderophore biosynthetic process"/>
    <property type="evidence" value="ECO:0007669"/>
    <property type="project" value="TreeGrafter"/>
</dbReference>
<evidence type="ECO:0000313" key="3">
    <source>
        <dbReference type="Proteomes" id="UP000215134"/>
    </source>
</evidence>